<dbReference type="EMBL" id="JAAVXB010000008">
    <property type="protein sequence ID" value="NKF23522.1"/>
    <property type="molecule type" value="Genomic_DNA"/>
</dbReference>
<evidence type="ECO:0000313" key="4">
    <source>
        <dbReference type="EMBL" id="NKF23522.1"/>
    </source>
</evidence>
<dbReference type="Pfam" id="PF06863">
    <property type="entry name" value="DUF1254"/>
    <property type="match status" value="1"/>
</dbReference>
<comment type="caution">
    <text evidence="4">The sequence shown here is derived from an EMBL/GenBank/DDBJ whole genome shotgun (WGS) entry which is preliminary data.</text>
</comment>
<dbReference type="PANTHER" id="PTHR36509">
    <property type="entry name" value="BLL3101 PROTEIN"/>
    <property type="match status" value="1"/>
</dbReference>
<dbReference type="Gene3D" id="2.60.120.600">
    <property type="entry name" value="Domain of unknown function DUF1214, C-terminal domain"/>
    <property type="match status" value="1"/>
</dbReference>
<dbReference type="Pfam" id="PF06742">
    <property type="entry name" value="DUF1214"/>
    <property type="match status" value="1"/>
</dbReference>
<dbReference type="PANTHER" id="PTHR36509:SF2">
    <property type="entry name" value="BLL3101 PROTEIN"/>
    <property type="match status" value="1"/>
</dbReference>
<dbReference type="InterPro" id="IPR010621">
    <property type="entry name" value="DUF1214"/>
</dbReference>
<keyword evidence="1" id="KW-0472">Membrane</keyword>
<dbReference type="InterPro" id="IPR010679">
    <property type="entry name" value="DUF1254"/>
</dbReference>
<name>A0A969WA83_9GAMM</name>
<dbReference type="InterPro" id="IPR037049">
    <property type="entry name" value="DUF1214_C_sf"/>
</dbReference>
<keyword evidence="1" id="KW-0812">Transmembrane</keyword>
<protein>
    <submittedName>
        <fullName evidence="4">DUF1254 domain-containing protein</fullName>
    </submittedName>
</protein>
<proteinExistence type="predicted"/>
<feature type="transmembrane region" description="Helical" evidence="1">
    <location>
        <begin position="12"/>
        <end position="32"/>
    </location>
</feature>
<evidence type="ECO:0000259" key="3">
    <source>
        <dbReference type="Pfam" id="PF06863"/>
    </source>
</evidence>
<feature type="domain" description="DUF1254" evidence="3">
    <location>
        <begin position="65"/>
        <end position="192"/>
    </location>
</feature>
<dbReference type="SUPFAM" id="SSF160935">
    <property type="entry name" value="VPA0735-like"/>
    <property type="match status" value="1"/>
</dbReference>
<dbReference type="RefSeq" id="WP_168148845.1">
    <property type="nucleotide sequence ID" value="NZ_JAAVXB010000008.1"/>
</dbReference>
<sequence length="467" mass="51823">MPASSPRVFKPLKFALLTLVVIVVFVAALMAVKGRFIRDAAKAYLFAYPLVTMDVTRETGADAGNRLHRARTLPDAAFRAIVRPNVDTLYAFAFLDMRDGPFVFETGENRERYELTQLLDAWTNVIASVGTRTPGPEAARYLIVGPDWHGTVPDGMTPIHTPTRIVWLLNRIQTNGTTDYPRVHDIQDQLHLVTLQQWAAHPELPGAGLAPGRDIDMQLLSGDNAKPPPFVQVQQLDSMAYFARFARLLADNPPAPDDAPMVKQLASIGIVPGQAPHWGWLDRNCARLGSLLARVGIAIKRHSSRDTVGGWWTPPMTLGRYGTDYPLRAVVAMLGFGANIPEDAVYPNAREDADGRTLNGDHRYRLHFSADQLPPVHAFWSVTAYTTGAYLIANQPRFAIHDHDPLVYNADGSLDLYISAARDDTTPAANWLPVQRGQDFELTARLYWPKPAVLNGQWHPPPIVRLD</sequence>
<evidence type="ECO:0000259" key="2">
    <source>
        <dbReference type="Pfam" id="PF06742"/>
    </source>
</evidence>
<reference evidence="4" key="1">
    <citation type="submission" date="2020-03" db="EMBL/GenBank/DDBJ databases">
        <title>Solimonas marina sp. nov., isolated from deep seawater of the Pacific Ocean.</title>
        <authorList>
            <person name="Liu X."/>
            <person name="Lai Q."/>
            <person name="Sun F."/>
            <person name="Gai Y."/>
            <person name="Li G."/>
            <person name="Shao Z."/>
        </authorList>
    </citation>
    <scope>NUCLEOTIDE SEQUENCE</scope>
    <source>
        <strain evidence="4">C16B3</strain>
    </source>
</reference>
<dbReference type="Gene3D" id="2.60.40.1610">
    <property type="entry name" value="Domain of unknown function DUF1254"/>
    <property type="match status" value="1"/>
</dbReference>
<dbReference type="AlphaFoldDB" id="A0A969WA83"/>
<dbReference type="InterPro" id="IPR037050">
    <property type="entry name" value="DUF1254_sf"/>
</dbReference>
<evidence type="ECO:0000256" key="1">
    <source>
        <dbReference type="SAM" id="Phobius"/>
    </source>
</evidence>
<accession>A0A969WA83</accession>
<feature type="domain" description="DUF1214" evidence="2">
    <location>
        <begin position="343"/>
        <end position="450"/>
    </location>
</feature>
<keyword evidence="1" id="KW-1133">Transmembrane helix</keyword>
<keyword evidence="5" id="KW-1185">Reference proteome</keyword>
<dbReference type="Proteomes" id="UP000653472">
    <property type="component" value="Unassembled WGS sequence"/>
</dbReference>
<evidence type="ECO:0000313" key="5">
    <source>
        <dbReference type="Proteomes" id="UP000653472"/>
    </source>
</evidence>
<gene>
    <name evidence="4" type="ORF">G7Y82_14475</name>
</gene>
<organism evidence="4 5">
    <name type="scientific">Solimonas marina</name>
    <dbReference type="NCBI Taxonomy" id="2714601"/>
    <lineage>
        <taxon>Bacteria</taxon>
        <taxon>Pseudomonadati</taxon>
        <taxon>Pseudomonadota</taxon>
        <taxon>Gammaproteobacteria</taxon>
        <taxon>Nevskiales</taxon>
        <taxon>Nevskiaceae</taxon>
        <taxon>Solimonas</taxon>
    </lineage>
</organism>